<reference evidence="1 2" key="1">
    <citation type="journal article" date="2012" name="J. Biotechnol.">
        <title>Genome sequence of the plant growth promoting strain Bacillus amyloliquefaciens subsp. plantarum B9601-Y2 and expression of mersacidin and other secondary metabolites.</title>
        <authorList>
            <person name="He P."/>
            <person name="Hao K."/>
            <person name="Blom J."/>
            <person name="Ruckert C."/>
            <person name="Vater J."/>
            <person name="Mao Z."/>
            <person name="Wu Y."/>
            <person name="Hou M."/>
            <person name="He P."/>
            <person name="He Y."/>
            <person name="Borriss R."/>
        </authorList>
    </citation>
    <scope>NUCLEOTIDE SEQUENCE [LARGE SCALE GENOMIC DNA]</scope>
    <source>
        <strain evidence="1">Y2</strain>
    </source>
</reference>
<evidence type="ECO:0000313" key="1">
    <source>
        <dbReference type="EMBL" id="AFJ63043.1"/>
    </source>
</evidence>
<dbReference type="EMBL" id="CP003332">
    <property type="protein sequence ID" value="AFJ63043.1"/>
    <property type="molecule type" value="Genomic_DNA"/>
</dbReference>
<organism evidence="1 2">
    <name type="scientific">Bacillus amyloliquefaciens (strain Y2)</name>
    <name type="common">Bacillus amyloliquefaciens subsp. plantarum (strain B9601-Y2)</name>
    <dbReference type="NCBI Taxonomy" id="1155777"/>
    <lineage>
        <taxon>Bacteria</taxon>
        <taxon>Bacillati</taxon>
        <taxon>Bacillota</taxon>
        <taxon>Bacilli</taxon>
        <taxon>Bacillales</taxon>
        <taxon>Bacillaceae</taxon>
        <taxon>Bacillus</taxon>
        <taxon>Bacillus amyloliquefaciens group</taxon>
    </lineage>
</organism>
<dbReference type="Proteomes" id="UP000002878">
    <property type="component" value="Chromosome"/>
</dbReference>
<proteinExistence type="predicted"/>
<dbReference type="KEGG" id="bqy:MUS_3158"/>
<sequence>MSVSSNFVINKPPFFHYPSYYTKPMLKHTINSPEKRVNVFIYFF</sequence>
<dbReference type="PATRIC" id="fig|1126211.3.peg.3004"/>
<accession>I2C8R9</accession>
<protein>
    <submittedName>
        <fullName evidence="1">Uncharacterized protein</fullName>
    </submittedName>
</protein>
<evidence type="ECO:0000313" key="2">
    <source>
        <dbReference type="Proteomes" id="UP000002878"/>
    </source>
</evidence>
<name>I2C8R9_BACAY</name>
<dbReference type="AlphaFoldDB" id="I2C8R9"/>
<dbReference type="HOGENOM" id="CLU_3211934_0_0_9"/>
<gene>
    <name evidence="1" type="ORF">MUS_3158</name>
</gene>